<keyword evidence="3" id="KW-1185">Reference proteome</keyword>
<proteinExistence type="predicted"/>
<protein>
    <submittedName>
        <fullName evidence="2">Uncharacterized protein</fullName>
    </submittedName>
</protein>
<evidence type="ECO:0000313" key="3">
    <source>
        <dbReference type="Proteomes" id="UP000663193"/>
    </source>
</evidence>
<dbReference type="EMBL" id="CP069036">
    <property type="protein sequence ID" value="QRD03138.1"/>
    <property type="molecule type" value="Genomic_DNA"/>
</dbReference>
<accession>A0A7U2I7X6</accession>
<reference evidence="3" key="1">
    <citation type="journal article" date="2021" name="BMC Genomics">
        <title>Chromosome-level genome assembly and manually-curated proteome of model necrotroph Parastagonospora nodorum Sn15 reveals a genome-wide trove of candidate effector homologs, and redundancy of virulence-related functions within an accessory chromosome.</title>
        <authorList>
            <person name="Bertazzoni S."/>
            <person name="Jones D.A.B."/>
            <person name="Phan H.T."/>
            <person name="Tan K.-C."/>
            <person name="Hane J.K."/>
        </authorList>
    </citation>
    <scope>NUCLEOTIDE SEQUENCE [LARGE SCALE GENOMIC DNA]</scope>
    <source>
        <strain evidence="3">SN15 / ATCC MYA-4574 / FGSC 10173)</strain>
    </source>
</reference>
<feature type="compositionally biased region" description="Basic and acidic residues" evidence="1">
    <location>
        <begin position="140"/>
        <end position="150"/>
    </location>
</feature>
<name>A0A7U2I7X6_PHANO</name>
<feature type="region of interest" description="Disordered" evidence="1">
    <location>
        <begin position="121"/>
        <end position="161"/>
    </location>
</feature>
<dbReference type="VEuPathDB" id="FungiDB:JI435_419200"/>
<dbReference type="AlphaFoldDB" id="A0A7U2I7X6"/>
<dbReference type="Proteomes" id="UP000663193">
    <property type="component" value="Chromosome 14"/>
</dbReference>
<evidence type="ECO:0000256" key="1">
    <source>
        <dbReference type="SAM" id="MobiDB-lite"/>
    </source>
</evidence>
<organism evidence="2 3">
    <name type="scientific">Phaeosphaeria nodorum (strain SN15 / ATCC MYA-4574 / FGSC 10173)</name>
    <name type="common">Glume blotch fungus</name>
    <name type="synonym">Parastagonospora nodorum</name>
    <dbReference type="NCBI Taxonomy" id="321614"/>
    <lineage>
        <taxon>Eukaryota</taxon>
        <taxon>Fungi</taxon>
        <taxon>Dikarya</taxon>
        <taxon>Ascomycota</taxon>
        <taxon>Pezizomycotina</taxon>
        <taxon>Dothideomycetes</taxon>
        <taxon>Pleosporomycetidae</taxon>
        <taxon>Pleosporales</taxon>
        <taxon>Pleosporineae</taxon>
        <taxon>Phaeosphaeriaceae</taxon>
        <taxon>Parastagonospora</taxon>
    </lineage>
</organism>
<evidence type="ECO:0000313" key="2">
    <source>
        <dbReference type="EMBL" id="QRD03138.1"/>
    </source>
</evidence>
<sequence length="161" mass="17651">MLLAHRLHGPAVRAMRLGAAAAAPANARSRWPPRMRPPATTTTITLETRITPMAMPLPIARLNIASKLLAQRPHGPAVRVTRSVAVVFVCSRPPNPALELRHDRWLRAFALRPCSLPSCQSDAIEGRGGGRPAPLQCTDRPYRQTKDEGPRHRRITSSVPS</sequence>
<gene>
    <name evidence="2" type="ORF">JI435_419200</name>
</gene>